<evidence type="ECO:0000259" key="2">
    <source>
        <dbReference type="Pfam" id="PF19493"/>
    </source>
</evidence>
<protein>
    <recommendedName>
        <fullName evidence="2">Trypsin-co-occurring domain-containing protein</fullName>
    </recommendedName>
</protein>
<dbReference type="Pfam" id="PF19493">
    <property type="entry name" value="Trypco1"/>
    <property type="match status" value="1"/>
</dbReference>
<proteinExistence type="predicted"/>
<dbReference type="EMBL" id="BLIR01000002">
    <property type="protein sequence ID" value="GFE40548.1"/>
    <property type="molecule type" value="Genomic_DNA"/>
</dbReference>
<comment type="caution">
    <text evidence="3">The sequence shown here is derived from an EMBL/GenBank/DDBJ whole genome shotgun (WGS) entry which is preliminary data.</text>
</comment>
<feature type="domain" description="Trypsin-co-occurring" evidence="2">
    <location>
        <begin position="71"/>
        <end position="169"/>
    </location>
</feature>
<feature type="compositionally biased region" description="Low complexity" evidence="1">
    <location>
        <begin position="1"/>
        <end position="10"/>
    </location>
</feature>
<evidence type="ECO:0000256" key="1">
    <source>
        <dbReference type="SAM" id="MobiDB-lite"/>
    </source>
</evidence>
<accession>A0A640UWM4</accession>
<reference evidence="3 4" key="1">
    <citation type="submission" date="2019-12" db="EMBL/GenBank/DDBJ databases">
        <title>Whole genome shotgun sequence of Streptomyces tubercidicus NBRC 13090.</title>
        <authorList>
            <person name="Ichikawa N."/>
            <person name="Kimura A."/>
            <person name="Kitahashi Y."/>
            <person name="Komaki H."/>
            <person name="Tamura T."/>
        </authorList>
    </citation>
    <scope>NUCLEOTIDE SEQUENCE [LARGE SCALE GENOMIC DNA]</scope>
    <source>
        <strain evidence="3 4">NBRC 13090</strain>
    </source>
</reference>
<dbReference type="InterPro" id="IPR045794">
    <property type="entry name" value="Trypco1"/>
</dbReference>
<dbReference type="AlphaFoldDB" id="A0A640UWM4"/>
<keyword evidence="4" id="KW-1185">Reference proteome</keyword>
<dbReference type="Proteomes" id="UP000431826">
    <property type="component" value="Unassembled WGS sequence"/>
</dbReference>
<organism evidence="3 4">
    <name type="scientific">Streptomyces tubercidicus</name>
    <dbReference type="NCBI Taxonomy" id="47759"/>
    <lineage>
        <taxon>Bacteria</taxon>
        <taxon>Bacillati</taxon>
        <taxon>Actinomycetota</taxon>
        <taxon>Actinomycetes</taxon>
        <taxon>Kitasatosporales</taxon>
        <taxon>Streptomycetaceae</taxon>
        <taxon>Streptomyces</taxon>
    </lineage>
</organism>
<feature type="region of interest" description="Disordered" evidence="1">
    <location>
        <begin position="1"/>
        <end position="21"/>
    </location>
</feature>
<sequence>MHTPASARPFQAPPPPHTPPFVHTDGLPRWHDMNAADIAQKPLWARRIDGRTRMWRLHRETDDMARIGEMRLSDGTAVRVEIDGQQDSGIDRVGRGSASGVVRGSAQTLQEALAHIRPAVEAVADSVRDLARQPNSVSVEFGIKLSAEAGVVVAKAASEANFAVRLEWGARDPR</sequence>
<gene>
    <name evidence="3" type="ORF">Stube_52210</name>
</gene>
<evidence type="ECO:0000313" key="3">
    <source>
        <dbReference type="EMBL" id="GFE40548.1"/>
    </source>
</evidence>
<dbReference type="NCBIfam" id="NF041216">
    <property type="entry name" value="CU044_2847_fam"/>
    <property type="match status" value="1"/>
</dbReference>
<evidence type="ECO:0000313" key="4">
    <source>
        <dbReference type="Proteomes" id="UP000431826"/>
    </source>
</evidence>
<name>A0A640UWM4_9ACTN</name>